<dbReference type="Proteomes" id="UP000829398">
    <property type="component" value="Chromosome 6"/>
</dbReference>
<accession>A0ACB8JS74</accession>
<name>A0ACB8JS74_CITSI</name>
<sequence length="787" mass="87091">MSLQREGGSLARPPALDGTNYAYWKQRMEIYLIAIDERVWQCILTGYTPSIKIGEDGAEFLKPVKEWTNDELDTSGYNAKELNSIVNGVDVGSLIGKLMVYETNYLNLDPKKGKGIAFQVETEAPVTKSSEDDYPFLYVDNSLALIAKNFKKMLKKKNFNKPKKTSTLVAPEVQKGIGHIQAQCANTLMKKKAMQSTWSDDNSNDSIDEEDLVRGLVVHNDGSKQESNIINASTSEASHLAPCKEDIDSHLDTIVQHVNQDNDSDSDISDIDINDKKAFHESYKMISDHHGLGYQHSKDSNSQSVFVKASSQTTSPPIVKLPYLQKGKVVAHSSPVHQVFGSTSSDHVQEFVSQMKREFEMSMVGELTYFLGLQVKKMENGIFVNQSKYAKSLVKRFGLDSAKHLRTLMSTNAKLIVDDSGSSVDPSLYRSMIGSLLYLTASRPDICFSVGVCARYQANPKESHLATVKRIIHFVTGTVNDGIWYTNDTNSSLAGYSDADWAGNADDRKSTTGGCFYLGNNLVPWHSKKQNSISLFMAEAEYIAAGSCCTKLLWMKQMLADYGIVHDILTVFCDNTSAINISKNLVQHSSTKHIDIRHHFIRDLVESKILNIGESSHANSNPKRHPTLTPYICSGCGRPHEIHILDDDEDFGPKFGQIPPEESMHSSDSDSMESDPSEDSFHSGPSFFDPRITTNVTIVHVAITDHQPPPHAPSHAVTSGTPPSTLHDLPTFFAAFVRSSPLSTSSAPNLEATILKQGQHIANLSTRLAKLHAKLLPFCNLLAKERE</sequence>
<gene>
    <name evidence="1" type="ORF">KPL71_017609</name>
</gene>
<evidence type="ECO:0000313" key="1">
    <source>
        <dbReference type="EMBL" id="KAH9735032.1"/>
    </source>
</evidence>
<evidence type="ECO:0000313" key="2">
    <source>
        <dbReference type="Proteomes" id="UP000829398"/>
    </source>
</evidence>
<organism evidence="1 2">
    <name type="scientific">Citrus sinensis</name>
    <name type="common">Sweet orange</name>
    <name type="synonym">Citrus aurantium var. sinensis</name>
    <dbReference type="NCBI Taxonomy" id="2711"/>
    <lineage>
        <taxon>Eukaryota</taxon>
        <taxon>Viridiplantae</taxon>
        <taxon>Streptophyta</taxon>
        <taxon>Embryophyta</taxon>
        <taxon>Tracheophyta</taxon>
        <taxon>Spermatophyta</taxon>
        <taxon>Magnoliopsida</taxon>
        <taxon>eudicotyledons</taxon>
        <taxon>Gunneridae</taxon>
        <taxon>Pentapetalae</taxon>
        <taxon>rosids</taxon>
        <taxon>malvids</taxon>
        <taxon>Sapindales</taxon>
        <taxon>Rutaceae</taxon>
        <taxon>Aurantioideae</taxon>
        <taxon>Citrus</taxon>
    </lineage>
</organism>
<reference evidence="2" key="1">
    <citation type="journal article" date="2023" name="Hortic. Res.">
        <title>A chromosome-level phased genome enabling allele-level studies in sweet orange: a case study on citrus Huanglongbing tolerance.</title>
        <authorList>
            <person name="Wu B."/>
            <person name="Yu Q."/>
            <person name="Deng Z."/>
            <person name="Duan Y."/>
            <person name="Luo F."/>
            <person name="Gmitter F. Jr."/>
        </authorList>
    </citation>
    <scope>NUCLEOTIDE SEQUENCE [LARGE SCALE GENOMIC DNA]</scope>
    <source>
        <strain evidence="2">cv. Valencia</strain>
    </source>
</reference>
<protein>
    <submittedName>
        <fullName evidence="1">Uncharacterized protein</fullName>
    </submittedName>
</protein>
<proteinExistence type="predicted"/>
<comment type="caution">
    <text evidence="1">The sequence shown here is derived from an EMBL/GenBank/DDBJ whole genome shotgun (WGS) entry which is preliminary data.</text>
</comment>
<dbReference type="EMBL" id="CM039175">
    <property type="protein sequence ID" value="KAH9735032.1"/>
    <property type="molecule type" value="Genomic_DNA"/>
</dbReference>
<keyword evidence="2" id="KW-1185">Reference proteome</keyword>